<feature type="chain" id="PRO_5009582058" description="DUF1570 domain-containing protein" evidence="2">
    <location>
        <begin position="25"/>
        <end position="355"/>
    </location>
</feature>
<sequence length="355" mass="40234">MTVKGKNRKIIPSLAAALILPACSSIEVCELSDQERQEVERQTQVIEGFGLTMADQFIQEIQAKKSMDFFSPRGFSATSDDVVDVVEDALATVRSYVAQGLVYGFYPSSIDDPAVEGAQAFVNERVFSSDYIAINLDRFSSLTPGNLAHEAIHLNDDSLHSKQYDYGHSEEVFDCIRYSEEQIQAILEHEDFAYFTSFLFALGDRAYHFIKDDQALYTKNADKLITNPVNTPQIVYDTLIKAWNIDNEGLIQWAEAVANGMYIDATGYQYLQISPERMVEIMEDSGVLEYRKEMALQEAADFAVQFPDEAIVTVEEQAELDEETLPVSEHVETVSVQRKQQENEKKYSFDRQKNK</sequence>
<evidence type="ECO:0008006" key="5">
    <source>
        <dbReference type="Google" id="ProtNLM"/>
    </source>
</evidence>
<dbReference type="Proteomes" id="UP000176420">
    <property type="component" value="Unassembled WGS sequence"/>
</dbReference>
<reference evidence="3 4" key="1">
    <citation type="journal article" date="2016" name="Nat. Commun.">
        <title>Thousands of microbial genomes shed light on interconnected biogeochemical processes in an aquifer system.</title>
        <authorList>
            <person name="Anantharaman K."/>
            <person name="Brown C.T."/>
            <person name="Hug L.A."/>
            <person name="Sharon I."/>
            <person name="Castelle C.J."/>
            <person name="Probst A.J."/>
            <person name="Thomas B.C."/>
            <person name="Singh A."/>
            <person name="Wilkins M.J."/>
            <person name="Karaoz U."/>
            <person name="Brodie E.L."/>
            <person name="Williams K.H."/>
            <person name="Hubbard S.S."/>
            <person name="Banfield J.F."/>
        </authorList>
    </citation>
    <scope>NUCLEOTIDE SEQUENCE [LARGE SCALE GENOMIC DNA]</scope>
</reference>
<feature type="signal peptide" evidence="2">
    <location>
        <begin position="1"/>
        <end position="24"/>
    </location>
</feature>
<evidence type="ECO:0000313" key="3">
    <source>
        <dbReference type="EMBL" id="OGY85977.1"/>
    </source>
</evidence>
<evidence type="ECO:0000313" key="4">
    <source>
        <dbReference type="Proteomes" id="UP000176420"/>
    </source>
</evidence>
<dbReference type="AlphaFoldDB" id="A0A1G2BCP1"/>
<feature type="region of interest" description="Disordered" evidence="1">
    <location>
        <begin position="322"/>
        <end position="355"/>
    </location>
</feature>
<protein>
    <recommendedName>
        <fullName evidence="5">DUF1570 domain-containing protein</fullName>
    </recommendedName>
</protein>
<dbReference type="EMBL" id="MHKI01000026">
    <property type="protein sequence ID" value="OGY85977.1"/>
    <property type="molecule type" value="Genomic_DNA"/>
</dbReference>
<gene>
    <name evidence="3" type="ORF">A2319_00210</name>
</gene>
<keyword evidence="2" id="KW-0732">Signal</keyword>
<feature type="compositionally biased region" description="Basic and acidic residues" evidence="1">
    <location>
        <begin position="339"/>
        <end position="355"/>
    </location>
</feature>
<accession>A0A1G2BCP1</accession>
<name>A0A1G2BCP1_9BACT</name>
<evidence type="ECO:0000256" key="2">
    <source>
        <dbReference type="SAM" id="SignalP"/>
    </source>
</evidence>
<evidence type="ECO:0000256" key="1">
    <source>
        <dbReference type="SAM" id="MobiDB-lite"/>
    </source>
</evidence>
<proteinExistence type="predicted"/>
<comment type="caution">
    <text evidence="3">The sequence shown here is derived from an EMBL/GenBank/DDBJ whole genome shotgun (WGS) entry which is preliminary data.</text>
</comment>
<organism evidence="3 4">
    <name type="scientific">Candidatus Kerfeldbacteria bacterium RIFOXYB2_FULL_38_14</name>
    <dbReference type="NCBI Taxonomy" id="1798547"/>
    <lineage>
        <taxon>Bacteria</taxon>
        <taxon>Candidatus Kerfeldiibacteriota</taxon>
    </lineage>
</organism>